<dbReference type="EMBL" id="AYLO01000089">
    <property type="protein sequence ID" value="ESS71692.1"/>
    <property type="molecule type" value="Genomic_DNA"/>
</dbReference>
<dbReference type="GO" id="GO:0016020">
    <property type="term" value="C:membrane"/>
    <property type="evidence" value="ECO:0007669"/>
    <property type="project" value="UniProtKB-SubCell"/>
</dbReference>
<evidence type="ECO:0000256" key="3">
    <source>
        <dbReference type="ARBA" id="ARBA00022692"/>
    </source>
</evidence>
<evidence type="ECO:0000313" key="8">
    <source>
        <dbReference type="EMBL" id="ESS71692.1"/>
    </source>
</evidence>
<feature type="compositionally biased region" description="Pro residues" evidence="6">
    <location>
        <begin position="89"/>
        <end position="117"/>
    </location>
</feature>
<dbReference type="STRING" id="1116472.MGMO_93c00500"/>
<keyword evidence="9" id="KW-1185">Reference proteome</keyword>
<comment type="subcellular location">
    <subcellularLocation>
        <location evidence="1">Membrane</location>
        <topology evidence="1">Single-pass membrane protein</topology>
    </subcellularLocation>
</comment>
<gene>
    <name evidence="8" type="primary">trbI</name>
    <name evidence="8" type="ORF">MGMO_93c00500</name>
</gene>
<keyword evidence="5 7" id="KW-0472">Membrane</keyword>
<reference evidence="8 9" key="1">
    <citation type="journal article" date="2013" name="Genome Announc.">
        <title>Draft Genome Sequence of the Methanotrophic Gammaproteobacterium Methyloglobulus morosus DSM 22980 Strain KoM1.</title>
        <authorList>
            <person name="Poehlein A."/>
            <person name="Deutzmann J.S."/>
            <person name="Daniel R."/>
            <person name="Simeonova D.D."/>
        </authorList>
    </citation>
    <scope>NUCLEOTIDE SEQUENCE [LARGE SCALE GENOMIC DNA]</scope>
    <source>
        <strain evidence="8 9">KoM1</strain>
    </source>
</reference>
<evidence type="ECO:0000256" key="6">
    <source>
        <dbReference type="SAM" id="MobiDB-lite"/>
    </source>
</evidence>
<evidence type="ECO:0000256" key="4">
    <source>
        <dbReference type="ARBA" id="ARBA00022989"/>
    </source>
</evidence>
<dbReference type="Proteomes" id="UP000017842">
    <property type="component" value="Unassembled WGS sequence"/>
</dbReference>
<dbReference type="PATRIC" id="fig|1116472.3.peg.2592"/>
<evidence type="ECO:0000256" key="2">
    <source>
        <dbReference type="ARBA" id="ARBA00010265"/>
    </source>
</evidence>
<dbReference type="AlphaFoldDB" id="V5BZN3"/>
<keyword evidence="4 7" id="KW-1133">Transmembrane helix</keyword>
<protein>
    <submittedName>
        <fullName evidence="8">Conjugal transfer protein TrbI</fullName>
    </submittedName>
</protein>
<name>V5BZN3_9GAMM</name>
<accession>V5BZN3</accession>
<feature type="region of interest" description="Disordered" evidence="6">
    <location>
        <begin position="59"/>
        <end position="125"/>
    </location>
</feature>
<dbReference type="CDD" id="cd16429">
    <property type="entry name" value="VirB10"/>
    <property type="match status" value="1"/>
</dbReference>
<proteinExistence type="inferred from homology"/>
<evidence type="ECO:0000256" key="1">
    <source>
        <dbReference type="ARBA" id="ARBA00004167"/>
    </source>
</evidence>
<evidence type="ECO:0000256" key="7">
    <source>
        <dbReference type="SAM" id="Phobius"/>
    </source>
</evidence>
<sequence>MKGTVSDPDGFDLDDDLEVGSGVRRVNNVPLYIVIAVSVVFVLTMMLVMVHRSQNQLRQEKDELQKPSESTDLASQIVGPHRTGFIPSATPPLAMPEKLPPPTANATPAPPLPPAPSDTPAKDEKQAALEAELQELRSAKLEQTKAAISSKSQVALATGEIHKEGSLLAEQLDSIKREIDRNSLSSKDPIEHYQKTLNSLKAAGILPSQSGPGIANNVGSYQAFDSLDGANRLQLPTQLEPPETRYELRAGFVIPGTLIGGINSDSPGQIVAQVGQNVYDTATGRHLLIPLGSRLVGSYDSDIAYGQERLLVAWQRIILPDGKALDIGAMPGADSSGYSGFNDQTNHHFVRTFGSAFLMSAVIAATSLSQLNGNNAGGNNGQYYNQQTTAGALNQALGQQLGQVTAQMIAKNLNIAPTLEIRPGFRFNVVVTKDLAFNKPYQAFDYSLQE</sequence>
<feature type="transmembrane region" description="Helical" evidence="7">
    <location>
        <begin position="29"/>
        <end position="50"/>
    </location>
</feature>
<evidence type="ECO:0000256" key="5">
    <source>
        <dbReference type="ARBA" id="ARBA00023136"/>
    </source>
</evidence>
<dbReference type="InterPro" id="IPR005498">
    <property type="entry name" value="T4SS_VirB10/TraB/TrbI"/>
</dbReference>
<dbReference type="InterPro" id="IPR042217">
    <property type="entry name" value="T4SS_VirB10/TrbI"/>
</dbReference>
<dbReference type="OrthoDB" id="9766860at2"/>
<dbReference type="Pfam" id="PF03743">
    <property type="entry name" value="TrbI"/>
    <property type="match status" value="1"/>
</dbReference>
<organism evidence="8 9">
    <name type="scientific">Methyloglobulus morosus KoM1</name>
    <dbReference type="NCBI Taxonomy" id="1116472"/>
    <lineage>
        <taxon>Bacteria</taxon>
        <taxon>Pseudomonadati</taxon>
        <taxon>Pseudomonadota</taxon>
        <taxon>Gammaproteobacteria</taxon>
        <taxon>Methylococcales</taxon>
        <taxon>Methylococcaceae</taxon>
        <taxon>Methyloglobulus</taxon>
    </lineage>
</organism>
<comment type="caution">
    <text evidence="8">The sequence shown here is derived from an EMBL/GenBank/DDBJ whole genome shotgun (WGS) entry which is preliminary data.</text>
</comment>
<evidence type="ECO:0000313" key="9">
    <source>
        <dbReference type="Proteomes" id="UP000017842"/>
    </source>
</evidence>
<dbReference type="Gene3D" id="2.40.128.260">
    <property type="entry name" value="Type IV secretion system, VirB10/TraB/TrbI"/>
    <property type="match status" value="1"/>
</dbReference>
<keyword evidence="3 7" id="KW-0812">Transmembrane</keyword>
<dbReference type="eggNOG" id="COG2948">
    <property type="taxonomic scope" value="Bacteria"/>
</dbReference>
<comment type="similarity">
    <text evidence="2">Belongs to the TrbI/VirB10 family.</text>
</comment>